<dbReference type="EMBL" id="KV014357">
    <property type="protein sequence ID" value="KZV22573.1"/>
    <property type="molecule type" value="Genomic_DNA"/>
</dbReference>
<reference evidence="8 9" key="1">
    <citation type="journal article" date="2015" name="Proc. Natl. Acad. Sci. U.S.A.">
        <title>The resurrection genome of Boea hygrometrica: A blueprint for survival of dehydration.</title>
        <authorList>
            <person name="Xiao L."/>
            <person name="Yang G."/>
            <person name="Zhang L."/>
            <person name="Yang X."/>
            <person name="Zhao S."/>
            <person name="Ji Z."/>
            <person name="Zhou Q."/>
            <person name="Hu M."/>
            <person name="Wang Y."/>
            <person name="Chen M."/>
            <person name="Xu Y."/>
            <person name="Jin H."/>
            <person name="Xiao X."/>
            <person name="Hu G."/>
            <person name="Bao F."/>
            <person name="Hu Y."/>
            <person name="Wan P."/>
            <person name="Li L."/>
            <person name="Deng X."/>
            <person name="Kuang T."/>
            <person name="Xiang C."/>
            <person name="Zhu J.K."/>
            <person name="Oliver M.J."/>
            <person name="He Y."/>
        </authorList>
    </citation>
    <scope>NUCLEOTIDE SEQUENCE [LARGE SCALE GENOMIC DNA]</scope>
    <source>
        <strain evidence="9">cv. XS01</strain>
    </source>
</reference>
<dbReference type="CDD" id="cd06257">
    <property type="entry name" value="DnaJ"/>
    <property type="match status" value="1"/>
</dbReference>
<sequence length="111" mass="12520">MGVKEDASHEEIRKTYRVTILKCHPDKQQLLQDMTVEDAGDCFEFYYHCRCGDCFFVDSLELEEMGYKLSSSGKKISLQTPGSLPASVVLPCGSCSTKVRLYIDAEVTLWV</sequence>
<proteinExistence type="inferred from homology"/>
<keyword evidence="4" id="KW-0479">Metal-binding</keyword>
<dbReference type="Pfam" id="PF05207">
    <property type="entry name" value="Zn_ribbon_CSL"/>
    <property type="match status" value="1"/>
</dbReference>
<dbReference type="PROSITE" id="PS51074">
    <property type="entry name" value="DPH_MB"/>
    <property type="match status" value="1"/>
</dbReference>
<evidence type="ECO:0000313" key="9">
    <source>
        <dbReference type="Proteomes" id="UP000250235"/>
    </source>
</evidence>
<dbReference type="GO" id="GO:0005829">
    <property type="term" value="C:cytosol"/>
    <property type="evidence" value="ECO:0007669"/>
    <property type="project" value="TreeGrafter"/>
</dbReference>
<evidence type="ECO:0000256" key="1">
    <source>
        <dbReference type="ARBA" id="ARBA00004123"/>
    </source>
</evidence>
<evidence type="ECO:0000256" key="4">
    <source>
        <dbReference type="ARBA" id="ARBA00022723"/>
    </source>
</evidence>
<dbReference type="Gene3D" id="3.10.660.10">
    <property type="entry name" value="DPH Zinc finger"/>
    <property type="match status" value="1"/>
</dbReference>
<evidence type="ECO:0000256" key="6">
    <source>
        <dbReference type="ARBA" id="ARBA00023242"/>
    </source>
</evidence>
<evidence type="ECO:0000256" key="2">
    <source>
        <dbReference type="ARBA" id="ARBA00004496"/>
    </source>
</evidence>
<dbReference type="InterPro" id="IPR001623">
    <property type="entry name" value="DnaJ_domain"/>
</dbReference>
<gene>
    <name evidence="8" type="ORF">F511_02590</name>
</gene>
<dbReference type="Pfam" id="PF00226">
    <property type="entry name" value="DnaJ"/>
    <property type="match status" value="1"/>
</dbReference>
<dbReference type="PANTHER" id="PTHR21454">
    <property type="entry name" value="DPH3 HOMOLOG-RELATED"/>
    <property type="match status" value="1"/>
</dbReference>
<evidence type="ECO:0000256" key="5">
    <source>
        <dbReference type="ARBA" id="ARBA00023004"/>
    </source>
</evidence>
<name>A0A2Z7ALJ1_9LAMI</name>
<dbReference type="AlphaFoldDB" id="A0A2Z7ALJ1"/>
<dbReference type="InterPro" id="IPR044248">
    <property type="entry name" value="DPH3/4-like"/>
</dbReference>
<dbReference type="InterPro" id="IPR036869">
    <property type="entry name" value="J_dom_sf"/>
</dbReference>
<dbReference type="OrthoDB" id="66964at2759"/>
<dbReference type="PANTHER" id="PTHR21454:SF47">
    <property type="entry name" value="DNAJ HEAT SHOCK N-TERMINAL DOMAIN-CONTAINING PROTEIN"/>
    <property type="match status" value="1"/>
</dbReference>
<keyword evidence="9" id="KW-1185">Reference proteome</keyword>
<comment type="subcellular location">
    <subcellularLocation>
        <location evidence="2">Cytoplasm</location>
    </subcellularLocation>
    <subcellularLocation>
        <location evidence="1">Nucleus</location>
    </subcellularLocation>
</comment>
<evidence type="ECO:0000259" key="7">
    <source>
        <dbReference type="PROSITE" id="PS51074"/>
    </source>
</evidence>
<keyword evidence="6" id="KW-0539">Nucleus</keyword>
<dbReference type="SUPFAM" id="SSF46565">
    <property type="entry name" value="Chaperone J-domain"/>
    <property type="match status" value="1"/>
</dbReference>
<protein>
    <recommendedName>
        <fullName evidence="7">DPH-type MB domain-containing protein</fullName>
    </recommendedName>
</protein>
<dbReference type="GO" id="GO:0005634">
    <property type="term" value="C:nucleus"/>
    <property type="evidence" value="ECO:0007669"/>
    <property type="project" value="UniProtKB-SubCell"/>
</dbReference>
<dbReference type="InterPro" id="IPR036671">
    <property type="entry name" value="DPH_MB_sf"/>
</dbReference>
<feature type="domain" description="DPH-type MB" evidence="7">
    <location>
        <begin position="25"/>
        <end position="104"/>
    </location>
</feature>
<organism evidence="8 9">
    <name type="scientific">Dorcoceras hygrometricum</name>
    <dbReference type="NCBI Taxonomy" id="472368"/>
    <lineage>
        <taxon>Eukaryota</taxon>
        <taxon>Viridiplantae</taxon>
        <taxon>Streptophyta</taxon>
        <taxon>Embryophyta</taxon>
        <taxon>Tracheophyta</taxon>
        <taxon>Spermatophyta</taxon>
        <taxon>Magnoliopsida</taxon>
        <taxon>eudicotyledons</taxon>
        <taxon>Gunneridae</taxon>
        <taxon>Pentapetalae</taxon>
        <taxon>asterids</taxon>
        <taxon>lamiids</taxon>
        <taxon>Lamiales</taxon>
        <taxon>Gesneriaceae</taxon>
        <taxon>Didymocarpoideae</taxon>
        <taxon>Trichosporeae</taxon>
        <taxon>Loxocarpinae</taxon>
        <taxon>Dorcoceras</taxon>
    </lineage>
</organism>
<dbReference type="SUPFAM" id="SSF144217">
    <property type="entry name" value="CSL zinc finger"/>
    <property type="match status" value="1"/>
</dbReference>
<evidence type="ECO:0000256" key="3">
    <source>
        <dbReference type="ARBA" id="ARBA00006169"/>
    </source>
</evidence>
<evidence type="ECO:0000313" key="8">
    <source>
        <dbReference type="EMBL" id="KZV22573.1"/>
    </source>
</evidence>
<dbReference type="GO" id="GO:0017183">
    <property type="term" value="P:protein histidyl modification to diphthamide"/>
    <property type="evidence" value="ECO:0007669"/>
    <property type="project" value="InterPro"/>
</dbReference>
<dbReference type="GO" id="GO:0046872">
    <property type="term" value="F:metal ion binding"/>
    <property type="evidence" value="ECO:0007669"/>
    <property type="project" value="UniProtKB-KW"/>
</dbReference>
<keyword evidence="5" id="KW-0408">Iron</keyword>
<accession>A0A2Z7ALJ1</accession>
<comment type="similarity">
    <text evidence="3">Belongs to the DPH4 family.</text>
</comment>
<dbReference type="Proteomes" id="UP000250235">
    <property type="component" value="Unassembled WGS sequence"/>
</dbReference>
<dbReference type="InterPro" id="IPR007872">
    <property type="entry name" value="DPH_MB_dom"/>
</dbReference>